<gene>
    <name evidence="6" type="ORF">Ae201684_006342</name>
</gene>
<dbReference type="PANTHER" id="PTHR24198:SF165">
    <property type="entry name" value="ANKYRIN REPEAT-CONTAINING PROTEIN-RELATED"/>
    <property type="match status" value="1"/>
</dbReference>
<dbReference type="SUPFAM" id="SSF48403">
    <property type="entry name" value="Ankyrin repeat"/>
    <property type="match status" value="1"/>
</dbReference>
<dbReference type="InterPro" id="IPR001841">
    <property type="entry name" value="Znf_RING"/>
</dbReference>
<keyword evidence="4" id="KW-0863">Zinc-finger</keyword>
<dbReference type="PROSITE" id="PS50089">
    <property type="entry name" value="ZF_RING_2"/>
    <property type="match status" value="1"/>
</dbReference>
<dbReference type="InterPro" id="IPR002110">
    <property type="entry name" value="Ankyrin_rpt"/>
</dbReference>
<dbReference type="Gene3D" id="1.25.40.20">
    <property type="entry name" value="Ankyrin repeat-containing domain"/>
    <property type="match status" value="1"/>
</dbReference>
<feature type="domain" description="RING-type" evidence="5">
    <location>
        <begin position="245"/>
        <end position="282"/>
    </location>
</feature>
<keyword evidence="4" id="KW-0862">Zinc</keyword>
<accession>A0A6G0XC71</accession>
<evidence type="ECO:0000256" key="4">
    <source>
        <dbReference type="PROSITE-ProRule" id="PRU00175"/>
    </source>
</evidence>
<dbReference type="AlphaFoldDB" id="A0A6G0XC71"/>
<dbReference type="SUPFAM" id="SSF57850">
    <property type="entry name" value="RING/U-box"/>
    <property type="match status" value="1"/>
</dbReference>
<keyword evidence="1" id="KW-0677">Repeat</keyword>
<evidence type="ECO:0000256" key="3">
    <source>
        <dbReference type="PROSITE-ProRule" id="PRU00023"/>
    </source>
</evidence>
<name>A0A6G0XC71_9STRA</name>
<proteinExistence type="predicted"/>
<dbReference type="PANTHER" id="PTHR24198">
    <property type="entry name" value="ANKYRIN REPEAT AND PROTEIN KINASE DOMAIN-CONTAINING PROTEIN"/>
    <property type="match status" value="1"/>
</dbReference>
<evidence type="ECO:0000313" key="7">
    <source>
        <dbReference type="Proteomes" id="UP000481153"/>
    </source>
</evidence>
<reference evidence="6 7" key="1">
    <citation type="submission" date="2019-07" db="EMBL/GenBank/DDBJ databases">
        <title>Genomics analysis of Aphanomyces spp. identifies a new class of oomycete effector associated with host adaptation.</title>
        <authorList>
            <person name="Gaulin E."/>
        </authorList>
    </citation>
    <scope>NUCLEOTIDE SEQUENCE [LARGE SCALE GENOMIC DNA]</scope>
    <source>
        <strain evidence="6 7">ATCC 201684</strain>
    </source>
</reference>
<dbReference type="Pfam" id="PF13920">
    <property type="entry name" value="zf-C3HC4_3"/>
    <property type="match status" value="1"/>
</dbReference>
<evidence type="ECO:0000313" key="6">
    <source>
        <dbReference type="EMBL" id="KAF0737677.1"/>
    </source>
</evidence>
<dbReference type="GO" id="GO:0008270">
    <property type="term" value="F:zinc ion binding"/>
    <property type="evidence" value="ECO:0007669"/>
    <property type="project" value="UniProtKB-KW"/>
</dbReference>
<feature type="repeat" description="ANK" evidence="3">
    <location>
        <begin position="145"/>
        <end position="178"/>
    </location>
</feature>
<dbReference type="PROSITE" id="PS50297">
    <property type="entry name" value="ANK_REP_REGION"/>
    <property type="match status" value="1"/>
</dbReference>
<sequence>MSFSRRQKLKLLGKLDKAQRHVVHLRAKLDKCRGKQVVRVADVAKCARLRAKEERLSGKLASVLFEMQDEWRAMVQMFDASDLPVLAARYGMVRLLELDRVKPFFETAYFPADEPPIIEAAIHGHLNCVKFLANNNVNINRTSKHGQTALHVAAAAHNLEILLFLLSQPNIDVHARDSNYRTALDVARHHSTINGDKYGFYANCILALEAKSTAAPVAAPPVLAPSTADVAQVVLETPEAGGTTCITCTERQRDTVFVPCGHRVLCLTCVGSLTSRRRPLCRASIREFMRTYDS</sequence>
<evidence type="ECO:0000256" key="1">
    <source>
        <dbReference type="ARBA" id="ARBA00022737"/>
    </source>
</evidence>
<dbReference type="InterPro" id="IPR013083">
    <property type="entry name" value="Znf_RING/FYVE/PHD"/>
</dbReference>
<evidence type="ECO:0000256" key="2">
    <source>
        <dbReference type="ARBA" id="ARBA00023043"/>
    </source>
</evidence>
<keyword evidence="7" id="KW-1185">Reference proteome</keyword>
<dbReference type="Pfam" id="PF12796">
    <property type="entry name" value="Ank_2"/>
    <property type="match status" value="1"/>
</dbReference>
<dbReference type="InterPro" id="IPR036770">
    <property type="entry name" value="Ankyrin_rpt-contain_sf"/>
</dbReference>
<keyword evidence="2 3" id="KW-0040">ANK repeat</keyword>
<keyword evidence="4" id="KW-0479">Metal-binding</keyword>
<dbReference type="VEuPathDB" id="FungiDB:AeMF1_002559"/>
<dbReference type="Proteomes" id="UP000481153">
    <property type="component" value="Unassembled WGS sequence"/>
</dbReference>
<comment type="caution">
    <text evidence="6">The sequence shown here is derived from an EMBL/GenBank/DDBJ whole genome shotgun (WGS) entry which is preliminary data.</text>
</comment>
<dbReference type="Gene3D" id="3.30.40.10">
    <property type="entry name" value="Zinc/RING finger domain, C3HC4 (zinc finger)"/>
    <property type="match status" value="1"/>
</dbReference>
<organism evidence="6 7">
    <name type="scientific">Aphanomyces euteiches</name>
    <dbReference type="NCBI Taxonomy" id="100861"/>
    <lineage>
        <taxon>Eukaryota</taxon>
        <taxon>Sar</taxon>
        <taxon>Stramenopiles</taxon>
        <taxon>Oomycota</taxon>
        <taxon>Saprolegniomycetes</taxon>
        <taxon>Saprolegniales</taxon>
        <taxon>Verrucalvaceae</taxon>
        <taxon>Aphanomyces</taxon>
    </lineage>
</organism>
<dbReference type="PROSITE" id="PS50088">
    <property type="entry name" value="ANK_REPEAT"/>
    <property type="match status" value="1"/>
</dbReference>
<evidence type="ECO:0000259" key="5">
    <source>
        <dbReference type="PROSITE" id="PS50089"/>
    </source>
</evidence>
<dbReference type="EMBL" id="VJMJ01000083">
    <property type="protein sequence ID" value="KAF0737677.1"/>
    <property type="molecule type" value="Genomic_DNA"/>
</dbReference>
<dbReference type="SMART" id="SM00248">
    <property type="entry name" value="ANK"/>
    <property type="match status" value="2"/>
</dbReference>
<protein>
    <recommendedName>
        <fullName evidence="5">RING-type domain-containing protein</fullName>
    </recommendedName>
</protein>